<proteinExistence type="inferred from homology"/>
<dbReference type="PANTHER" id="PTHR11699">
    <property type="entry name" value="ALDEHYDE DEHYDROGENASE-RELATED"/>
    <property type="match status" value="1"/>
</dbReference>
<dbReference type="InterPro" id="IPR044086">
    <property type="entry name" value="LUC3-like"/>
</dbReference>
<evidence type="ECO:0000259" key="7">
    <source>
        <dbReference type="Pfam" id="PF00171"/>
    </source>
</evidence>
<dbReference type="CDD" id="cd07106">
    <property type="entry name" value="ALDH_AldA-AAD23400"/>
    <property type="match status" value="1"/>
</dbReference>
<dbReference type="AlphaFoldDB" id="A0A0A2KC44"/>
<dbReference type="EMBL" id="JQFZ01000372">
    <property type="protein sequence ID" value="KGO49844.1"/>
    <property type="molecule type" value="Genomic_DNA"/>
</dbReference>
<dbReference type="Gene3D" id="3.40.605.10">
    <property type="entry name" value="Aldehyde Dehydrogenase, Chain A, domain 1"/>
    <property type="match status" value="2"/>
</dbReference>
<dbReference type="Proteomes" id="UP000030143">
    <property type="component" value="Unassembled WGS sequence"/>
</dbReference>
<comment type="caution">
    <text evidence="8">The sequence shown here is derived from an EMBL/GenBank/DDBJ whole genome shotgun (WGS) entry which is preliminary data.</text>
</comment>
<dbReference type="Pfam" id="PF00171">
    <property type="entry name" value="Aldedh"/>
    <property type="match status" value="1"/>
</dbReference>
<dbReference type="Gene3D" id="3.40.309.10">
    <property type="entry name" value="Aldehyde Dehydrogenase, Chain A, domain 2"/>
    <property type="match status" value="1"/>
</dbReference>
<dbReference type="EC" id="1.2.1.3" evidence="3"/>
<feature type="active site" evidence="5">
    <location>
        <position position="257"/>
    </location>
</feature>
<dbReference type="RefSeq" id="XP_016593233.1">
    <property type="nucleotide sequence ID" value="XM_016747746.1"/>
</dbReference>
<evidence type="ECO:0000256" key="5">
    <source>
        <dbReference type="PROSITE-ProRule" id="PRU10007"/>
    </source>
</evidence>
<accession>A0A0A2KC44</accession>
<dbReference type="HOGENOM" id="CLU_005391_0_0_1"/>
<evidence type="ECO:0000256" key="3">
    <source>
        <dbReference type="ARBA" id="ARBA00024226"/>
    </source>
</evidence>
<dbReference type="InterPro" id="IPR029510">
    <property type="entry name" value="Ald_DH_CS_GLU"/>
</dbReference>
<dbReference type="STRING" id="27334.A0A0A2KC44"/>
<reference evidence="8 9" key="1">
    <citation type="journal article" date="2015" name="Mol. Plant Microbe Interact.">
        <title>Genome, transcriptome, and functional analyses of Penicillium expansum provide new insights into secondary metabolism and pathogenicity.</title>
        <authorList>
            <person name="Ballester A.R."/>
            <person name="Marcet-Houben M."/>
            <person name="Levin E."/>
            <person name="Sela N."/>
            <person name="Selma-Lazaro C."/>
            <person name="Carmona L."/>
            <person name="Wisniewski M."/>
            <person name="Droby S."/>
            <person name="Gonzalez-Candelas L."/>
            <person name="Gabaldon T."/>
        </authorList>
    </citation>
    <scope>NUCLEOTIDE SEQUENCE [LARGE SCALE GENOMIC DNA]</scope>
    <source>
        <strain evidence="8 9">MD-8</strain>
    </source>
</reference>
<dbReference type="FunFam" id="3.40.605.10:FF:000007">
    <property type="entry name" value="NAD/NADP-dependent betaine aldehyde dehydrogenase"/>
    <property type="match status" value="1"/>
</dbReference>
<protein>
    <recommendedName>
        <fullName evidence="3">aldehyde dehydrogenase (NAD(+))</fullName>
        <ecNumber evidence="3">1.2.1.3</ecNumber>
    </recommendedName>
</protein>
<dbReference type="InterPro" id="IPR016163">
    <property type="entry name" value="Ald_DH_C"/>
</dbReference>
<keyword evidence="9" id="KW-1185">Reference proteome</keyword>
<evidence type="ECO:0000256" key="1">
    <source>
        <dbReference type="ARBA" id="ARBA00009986"/>
    </source>
</evidence>
<dbReference type="InterPro" id="IPR015590">
    <property type="entry name" value="Aldehyde_DH_dom"/>
</dbReference>
<dbReference type="SUPFAM" id="SSF53720">
    <property type="entry name" value="ALDH-like"/>
    <property type="match status" value="1"/>
</dbReference>
<gene>
    <name evidence="8" type="ORF">PEX2_104770</name>
</gene>
<dbReference type="PROSITE" id="PS00687">
    <property type="entry name" value="ALDEHYDE_DEHYDR_GLU"/>
    <property type="match status" value="1"/>
</dbReference>
<sequence>MSPISEVTERAAKIDIFHNYQNSIDGKLVGTELLRYAINPATGEPNELVPISTLQDVNTAMDAAQTAFASWRKSAYEFRKACLCKFIELVKEHGNDFVTLLTKEQGKPLKFATIEYEKTIECMQAFADLELKEEVVQEDNETRIVCRYTPLGVSVGIVPWNFPLLLACIKMAPATLAGNTIIIKPSPFTPYCGLKLVELAQQCFPPGVVQALSGDDNLGPWLTAHPIPEKISFTGSTATGKKVMQAAAATMKRVTLECGGNDPAIVCSDVDIEETAEKRIYVHESIYEEFRDAMVRIMNTYKIGNGVDEGVFLGPVQNKMQFDRVQGFFDDIEKENWSVATGGKNTDRSSGYFVTPTLIDNPPDDSRIVQEEPFGPIVPLMIWNNEDDVISRANDTRMGLGASVWSRDLDQAGRIARNVEAGSVWVNTHYALQPAVPYGGHKESGIGLEAGMGGLLAFCNAQYLHLKK</sequence>
<evidence type="ECO:0000256" key="4">
    <source>
        <dbReference type="ARBA" id="ARBA00049194"/>
    </source>
</evidence>
<dbReference type="InterPro" id="IPR016161">
    <property type="entry name" value="Ald_DH/histidinol_DH"/>
</dbReference>
<name>A0A0A2KC44_PENEN</name>
<comment type="catalytic activity">
    <reaction evidence="4">
        <text>an aldehyde + NAD(+) + H2O = a carboxylate + NADH + 2 H(+)</text>
        <dbReference type="Rhea" id="RHEA:16185"/>
        <dbReference type="ChEBI" id="CHEBI:15377"/>
        <dbReference type="ChEBI" id="CHEBI:15378"/>
        <dbReference type="ChEBI" id="CHEBI:17478"/>
        <dbReference type="ChEBI" id="CHEBI:29067"/>
        <dbReference type="ChEBI" id="CHEBI:57540"/>
        <dbReference type="ChEBI" id="CHEBI:57945"/>
        <dbReference type="EC" id="1.2.1.3"/>
    </reaction>
</comment>
<organism evidence="8 9">
    <name type="scientific">Penicillium expansum</name>
    <name type="common">Blue mold rot fungus</name>
    <dbReference type="NCBI Taxonomy" id="27334"/>
    <lineage>
        <taxon>Eukaryota</taxon>
        <taxon>Fungi</taxon>
        <taxon>Dikarya</taxon>
        <taxon>Ascomycota</taxon>
        <taxon>Pezizomycotina</taxon>
        <taxon>Eurotiomycetes</taxon>
        <taxon>Eurotiomycetidae</taxon>
        <taxon>Eurotiales</taxon>
        <taxon>Aspergillaceae</taxon>
        <taxon>Penicillium</taxon>
    </lineage>
</organism>
<evidence type="ECO:0000256" key="6">
    <source>
        <dbReference type="RuleBase" id="RU003345"/>
    </source>
</evidence>
<dbReference type="InterPro" id="IPR016162">
    <property type="entry name" value="Ald_DH_N"/>
</dbReference>
<dbReference type="VEuPathDB" id="FungiDB:PEXP_078210"/>
<comment type="similarity">
    <text evidence="1 6">Belongs to the aldehyde dehydrogenase family.</text>
</comment>
<evidence type="ECO:0000313" key="8">
    <source>
        <dbReference type="EMBL" id="KGO49844.1"/>
    </source>
</evidence>
<evidence type="ECO:0000313" key="9">
    <source>
        <dbReference type="Proteomes" id="UP000030143"/>
    </source>
</evidence>
<dbReference type="GO" id="GO:0004029">
    <property type="term" value="F:aldehyde dehydrogenase (NAD+) activity"/>
    <property type="evidence" value="ECO:0007669"/>
    <property type="project" value="UniProtKB-EC"/>
</dbReference>
<evidence type="ECO:0000256" key="2">
    <source>
        <dbReference type="ARBA" id="ARBA00023002"/>
    </source>
</evidence>
<keyword evidence="2 6" id="KW-0560">Oxidoreductase</keyword>
<feature type="domain" description="Aldehyde dehydrogenase" evidence="7">
    <location>
        <begin position="38"/>
        <end position="462"/>
    </location>
</feature>
<dbReference type="GeneID" id="27683167"/>